<gene>
    <name evidence="1" type="primary">lspA</name>
    <name evidence="1" type="ORF">FRZ06_03845</name>
</gene>
<keyword evidence="2" id="KW-1185">Reference proteome</keyword>
<keyword evidence="1" id="KW-0378">Hydrolase</keyword>
<name>A0ACD1A874_9FIRM</name>
<accession>A0ACD1A874</accession>
<reference evidence="1" key="1">
    <citation type="submission" date="2019-08" db="EMBL/GenBank/DDBJ databases">
        <title>Genome sequence of Clostridiales bacterium MT110.</title>
        <authorList>
            <person name="Cao J."/>
        </authorList>
    </citation>
    <scope>NUCLEOTIDE SEQUENCE</scope>
    <source>
        <strain evidence="1">MT110</strain>
    </source>
</reference>
<protein>
    <submittedName>
        <fullName evidence="1">Signal peptidase II</fullName>
        <ecNumber evidence="1">3.4.23.36</ecNumber>
    </submittedName>
</protein>
<dbReference type="EMBL" id="CP042469">
    <property type="protein sequence ID" value="QOX62535.1"/>
    <property type="molecule type" value="Genomic_DNA"/>
</dbReference>
<dbReference type="Proteomes" id="UP000594014">
    <property type="component" value="Chromosome"/>
</dbReference>
<evidence type="ECO:0000313" key="2">
    <source>
        <dbReference type="Proteomes" id="UP000594014"/>
    </source>
</evidence>
<dbReference type="EC" id="3.4.23.36" evidence="1"/>
<proteinExistence type="predicted"/>
<evidence type="ECO:0000313" key="1">
    <source>
        <dbReference type="EMBL" id="QOX62535.1"/>
    </source>
</evidence>
<organism evidence="1 2">
    <name type="scientific">Anoxybacterium hadale</name>
    <dbReference type="NCBI Taxonomy" id="3408580"/>
    <lineage>
        <taxon>Bacteria</taxon>
        <taxon>Bacillati</taxon>
        <taxon>Bacillota</taxon>
        <taxon>Clostridia</taxon>
        <taxon>Peptostreptococcales</taxon>
        <taxon>Anaerovoracaceae</taxon>
        <taxon>Anoxybacterium</taxon>
    </lineage>
</organism>
<sequence>MYFIIIAFILIADQGIKYLIRAAMELNQSIPLIDGIFHITYIHNYGAAFSILQNKTVFLIAVQVIVISGILVYLVKKRKTEHPMLLLSLAMIVAGGLGNLIDRAANGYVVDFLDLRFWPIFNIADISVCVGCGLMVLYVLIIEPKRSRSKI</sequence>